<gene>
    <name evidence="1" type="ORF">BMF94_3422</name>
</gene>
<protein>
    <submittedName>
        <fullName evidence="1">Uncharacterized protein</fullName>
    </submittedName>
</protein>
<accession>A0A2S5B9N3</accession>
<dbReference type="Proteomes" id="UP000237144">
    <property type="component" value="Unassembled WGS sequence"/>
</dbReference>
<comment type="caution">
    <text evidence="1">The sequence shown here is derived from an EMBL/GenBank/DDBJ whole genome shotgun (WGS) entry which is preliminary data.</text>
</comment>
<evidence type="ECO:0000313" key="2">
    <source>
        <dbReference type="Proteomes" id="UP000237144"/>
    </source>
</evidence>
<keyword evidence="2" id="KW-1185">Reference proteome</keyword>
<dbReference type="OrthoDB" id="10664900at2759"/>
<proteinExistence type="predicted"/>
<reference evidence="1 2" key="1">
    <citation type="journal article" date="2018" name="Front. Microbiol.">
        <title>Prospects for Fungal Bioremediation of Acidic Radioactive Waste Sites: Characterization and Genome Sequence of Rhodotorula taiwanensis MD1149.</title>
        <authorList>
            <person name="Tkavc R."/>
            <person name="Matrosova V.Y."/>
            <person name="Grichenko O.E."/>
            <person name="Gostincar C."/>
            <person name="Volpe R.P."/>
            <person name="Klimenkova P."/>
            <person name="Gaidamakova E.K."/>
            <person name="Zhou C.E."/>
            <person name="Stewart B.J."/>
            <person name="Lyman M.G."/>
            <person name="Malfatti S.A."/>
            <person name="Rubinfeld B."/>
            <person name="Courtot M."/>
            <person name="Singh J."/>
            <person name="Dalgard C.L."/>
            <person name="Hamilton T."/>
            <person name="Frey K.G."/>
            <person name="Gunde-Cimerman N."/>
            <person name="Dugan L."/>
            <person name="Daly M.J."/>
        </authorList>
    </citation>
    <scope>NUCLEOTIDE SEQUENCE [LARGE SCALE GENOMIC DNA]</scope>
    <source>
        <strain evidence="1 2">MD1149</strain>
    </source>
</reference>
<sequence length="198" mass="21532">MSALTPATDPFRVSLPALALDTRVIKRYMPKGSRPLTRSELILHSGVPDQDLTDSRTVVSESPCAGPASLQKADIKGQRSTATQSSATRHTFSWPTPGLLQAMVQGKNRHAMTWASNANGPLIGKSSQRYSVQLRQEIPVDVYASQWQAPPPSIVWIASFHVLSQFGTVADAPLFGLSLCYKLDSVAERSPYDPGQRS</sequence>
<evidence type="ECO:0000313" key="1">
    <source>
        <dbReference type="EMBL" id="POY73485.1"/>
    </source>
</evidence>
<organism evidence="1 2">
    <name type="scientific">Rhodotorula taiwanensis</name>
    <dbReference type="NCBI Taxonomy" id="741276"/>
    <lineage>
        <taxon>Eukaryota</taxon>
        <taxon>Fungi</taxon>
        <taxon>Dikarya</taxon>
        <taxon>Basidiomycota</taxon>
        <taxon>Pucciniomycotina</taxon>
        <taxon>Microbotryomycetes</taxon>
        <taxon>Sporidiobolales</taxon>
        <taxon>Sporidiobolaceae</taxon>
        <taxon>Rhodotorula</taxon>
    </lineage>
</organism>
<dbReference type="EMBL" id="PJQD01000036">
    <property type="protein sequence ID" value="POY73485.1"/>
    <property type="molecule type" value="Genomic_DNA"/>
</dbReference>
<dbReference type="AlphaFoldDB" id="A0A2S5B9N3"/>
<name>A0A2S5B9N3_9BASI</name>